<feature type="compositionally biased region" description="Polar residues" evidence="2">
    <location>
        <begin position="17"/>
        <end position="35"/>
    </location>
</feature>
<organism evidence="3 4">
    <name type="scientific">Marasmiellus scandens</name>
    <dbReference type="NCBI Taxonomy" id="2682957"/>
    <lineage>
        <taxon>Eukaryota</taxon>
        <taxon>Fungi</taxon>
        <taxon>Dikarya</taxon>
        <taxon>Basidiomycota</taxon>
        <taxon>Agaricomycotina</taxon>
        <taxon>Agaricomycetes</taxon>
        <taxon>Agaricomycetidae</taxon>
        <taxon>Agaricales</taxon>
        <taxon>Marasmiineae</taxon>
        <taxon>Omphalotaceae</taxon>
        <taxon>Marasmiellus</taxon>
    </lineage>
</organism>
<dbReference type="Proteomes" id="UP001498398">
    <property type="component" value="Unassembled WGS sequence"/>
</dbReference>
<name>A0ABR1JCQ1_9AGAR</name>
<keyword evidence="1" id="KW-0175">Coiled coil</keyword>
<feature type="compositionally biased region" description="Polar residues" evidence="2">
    <location>
        <begin position="45"/>
        <end position="69"/>
    </location>
</feature>
<evidence type="ECO:0000313" key="4">
    <source>
        <dbReference type="Proteomes" id="UP001498398"/>
    </source>
</evidence>
<gene>
    <name evidence="3" type="ORF">VKT23_009997</name>
</gene>
<comment type="caution">
    <text evidence="3">The sequence shown here is derived from an EMBL/GenBank/DDBJ whole genome shotgun (WGS) entry which is preliminary data.</text>
</comment>
<evidence type="ECO:0000313" key="3">
    <source>
        <dbReference type="EMBL" id="KAK7458091.1"/>
    </source>
</evidence>
<reference evidence="3 4" key="1">
    <citation type="submission" date="2024-01" db="EMBL/GenBank/DDBJ databases">
        <title>A draft genome for the cacao thread blight pathogen Marasmiellus scandens.</title>
        <authorList>
            <person name="Baruah I.K."/>
            <person name="Leung J."/>
            <person name="Bukari Y."/>
            <person name="Amoako-Attah I."/>
            <person name="Meinhardt L.W."/>
            <person name="Bailey B.A."/>
            <person name="Cohen S.P."/>
        </authorList>
    </citation>
    <scope>NUCLEOTIDE SEQUENCE [LARGE SCALE GENOMIC DNA]</scope>
    <source>
        <strain evidence="3 4">GH-19</strain>
    </source>
</reference>
<sequence>MAAASIPSPPEKASSGFPDNSSLFYNTTPSLSTEPHSYRPRSRVFSESSLIRIPSNTSHSRSQTSRTVRQLNLRSEADELRAQLQTMQREMVSSNDDMKNTLATIMAHIQRLDSQFNSDWARGLTNEPPPQYGSR</sequence>
<dbReference type="EMBL" id="JBANRG010000018">
    <property type="protein sequence ID" value="KAK7458091.1"/>
    <property type="molecule type" value="Genomic_DNA"/>
</dbReference>
<feature type="region of interest" description="Disordered" evidence="2">
    <location>
        <begin position="1"/>
        <end position="69"/>
    </location>
</feature>
<feature type="coiled-coil region" evidence="1">
    <location>
        <begin position="70"/>
        <end position="97"/>
    </location>
</feature>
<evidence type="ECO:0000256" key="1">
    <source>
        <dbReference type="SAM" id="Coils"/>
    </source>
</evidence>
<evidence type="ECO:0000256" key="2">
    <source>
        <dbReference type="SAM" id="MobiDB-lite"/>
    </source>
</evidence>
<proteinExistence type="predicted"/>
<keyword evidence="4" id="KW-1185">Reference proteome</keyword>
<accession>A0ABR1JCQ1</accession>
<protein>
    <submittedName>
        <fullName evidence="3">Uncharacterized protein</fullName>
    </submittedName>
</protein>